<evidence type="ECO:0000313" key="2">
    <source>
        <dbReference type="Proteomes" id="UP000603453"/>
    </source>
</evidence>
<proteinExistence type="predicted"/>
<evidence type="ECO:0000313" key="1">
    <source>
        <dbReference type="EMBL" id="KAG2208964.1"/>
    </source>
</evidence>
<dbReference type="InterPro" id="IPR036038">
    <property type="entry name" value="Aminotransferase-like"/>
</dbReference>
<dbReference type="Gene3D" id="3.30.470.10">
    <property type="match status" value="1"/>
</dbReference>
<keyword evidence="2" id="KW-1185">Reference proteome</keyword>
<dbReference type="EMBL" id="JAEPRD010000017">
    <property type="protein sequence ID" value="KAG2208964.1"/>
    <property type="molecule type" value="Genomic_DNA"/>
</dbReference>
<dbReference type="InterPro" id="IPR043131">
    <property type="entry name" value="BCAT-like_N"/>
</dbReference>
<organism evidence="1 2">
    <name type="scientific">Mucor saturninus</name>
    <dbReference type="NCBI Taxonomy" id="64648"/>
    <lineage>
        <taxon>Eukaryota</taxon>
        <taxon>Fungi</taxon>
        <taxon>Fungi incertae sedis</taxon>
        <taxon>Mucoromycota</taxon>
        <taxon>Mucoromycotina</taxon>
        <taxon>Mucoromycetes</taxon>
        <taxon>Mucorales</taxon>
        <taxon>Mucorineae</taxon>
        <taxon>Mucoraceae</taxon>
        <taxon>Mucor</taxon>
    </lineage>
</organism>
<dbReference type="Proteomes" id="UP000603453">
    <property type="component" value="Unassembled WGS sequence"/>
</dbReference>
<dbReference type="Pfam" id="PF01063">
    <property type="entry name" value="Aminotran_4"/>
    <property type="match status" value="1"/>
</dbReference>
<dbReference type="SUPFAM" id="SSF56752">
    <property type="entry name" value="D-aminoacid aminotransferase-like PLP-dependent enzymes"/>
    <property type="match status" value="1"/>
</dbReference>
<name>A0A8H7RCQ4_9FUNG</name>
<dbReference type="OrthoDB" id="64220at2759"/>
<protein>
    <submittedName>
        <fullName evidence="1">Uncharacterized protein</fullName>
    </submittedName>
</protein>
<dbReference type="GO" id="GO:0003824">
    <property type="term" value="F:catalytic activity"/>
    <property type="evidence" value="ECO:0007669"/>
    <property type="project" value="InterPro"/>
</dbReference>
<dbReference type="Gene3D" id="3.20.10.10">
    <property type="entry name" value="D-amino Acid Aminotransferase, subunit A, domain 2"/>
    <property type="match status" value="1"/>
</dbReference>
<dbReference type="AlphaFoldDB" id="A0A8H7RCQ4"/>
<sequence>MNSLFFLVHLNIMANQFSLLETILYEPSKGFYLLEQHLTRLQNAITDFSSSNSALFRSPPTNQDIIQKLNDIVPLDDSHHRIRLLVDTSSRITVEHTPLPVPEYSNETLEEAVRMVPSLYVVLDTQPFASSTQDPYVLHKTTRREMYDLSRERTGCEWHGPGPFDVILWNTQGEITETSITNIAIRFIVDGQPIWKTPRVSCGVLPGVFRAFLLKSHPNLVEDIITVEDLKAAQKEGYPIVCFNSVRKAYRVQLLAV</sequence>
<dbReference type="InterPro" id="IPR043132">
    <property type="entry name" value="BCAT-like_C"/>
</dbReference>
<accession>A0A8H7RCQ4</accession>
<reference evidence="1" key="1">
    <citation type="submission" date="2020-12" db="EMBL/GenBank/DDBJ databases">
        <title>Metabolic potential, ecology and presence of endohyphal bacteria is reflected in genomic diversity of Mucoromycotina.</title>
        <authorList>
            <person name="Muszewska A."/>
            <person name="Okrasinska A."/>
            <person name="Steczkiewicz K."/>
            <person name="Drgas O."/>
            <person name="Orlowska M."/>
            <person name="Perlinska-Lenart U."/>
            <person name="Aleksandrzak-Piekarczyk T."/>
            <person name="Szatraj K."/>
            <person name="Zielenkiewicz U."/>
            <person name="Pilsyk S."/>
            <person name="Malc E."/>
            <person name="Mieczkowski P."/>
            <person name="Kruszewska J.S."/>
            <person name="Biernat P."/>
            <person name="Pawlowska J."/>
        </authorList>
    </citation>
    <scope>NUCLEOTIDE SEQUENCE</scope>
    <source>
        <strain evidence="1">WA0000017839</strain>
    </source>
</reference>
<dbReference type="InterPro" id="IPR001544">
    <property type="entry name" value="Aminotrans_IV"/>
</dbReference>
<comment type="caution">
    <text evidence="1">The sequence shown here is derived from an EMBL/GenBank/DDBJ whole genome shotgun (WGS) entry which is preliminary data.</text>
</comment>
<gene>
    <name evidence="1" type="ORF">INT47_011104</name>
</gene>